<evidence type="ECO:0000313" key="2">
    <source>
        <dbReference type="EMBL" id="KPQ41295.1"/>
    </source>
</evidence>
<sequence length="311" mass="34472">MLIGTTVGFSGYILLYFGNPFNIISTEAMAGLVLATFPIIWAITAMITIYCLGLYTPYKKIRDGIKQIENEFADAMFILGRRISEGRSAEEAFAHTSETMKGAKIGESFADIAKNLTCMRTTLHGAIFNEEYGAFKDIYSDRVHTMMKLLTESVHRSHEAAGMAIIKLADHLKELQEVEANIKRGLYDVTSTMRSTAIIFAPLIAGVTLALSEVIQKILQNISKETSNLPDEYNIGDFMKEAGTGMTQTVPPDIFVLVVGIYMILLVMILTRFAGGIEYGDDRPQFMYDLGQTLPISIMVFTVTTIVSRLI</sequence>
<keyword evidence="1" id="KW-1133">Transmembrane helix</keyword>
<evidence type="ECO:0000256" key="1">
    <source>
        <dbReference type="SAM" id="Phobius"/>
    </source>
</evidence>
<comment type="caution">
    <text evidence="2">The sequence shown here is derived from an EMBL/GenBank/DDBJ whole genome shotgun (WGS) entry which is preliminary data.</text>
</comment>
<keyword evidence="1" id="KW-0812">Transmembrane</keyword>
<name>A0A0P7ZCT9_9EURY</name>
<feature type="transmembrane region" description="Helical" evidence="1">
    <location>
        <begin position="28"/>
        <end position="52"/>
    </location>
</feature>
<feature type="non-terminal residue" evidence="2">
    <location>
        <position position="311"/>
    </location>
</feature>
<reference evidence="2 3" key="1">
    <citation type="submission" date="2015-09" db="EMBL/GenBank/DDBJ databases">
        <title>A metagenomics-based metabolic model of nitrate-dependent anaerobic oxidation of methane by Methanoperedens-like archaea.</title>
        <authorList>
            <person name="Arshad A."/>
            <person name="Speth D.R."/>
            <person name="De Graaf R.M."/>
            <person name="Op Den Camp H.J."/>
            <person name="Jetten M.S."/>
            <person name="Welte C.U."/>
        </authorList>
    </citation>
    <scope>NUCLEOTIDE SEQUENCE [LARGE SCALE GENOMIC DNA]</scope>
</reference>
<dbReference type="Proteomes" id="UP000050360">
    <property type="component" value="Unassembled WGS sequence"/>
</dbReference>
<gene>
    <name evidence="2" type="ORF">MPEBLZ_04161</name>
</gene>
<accession>A0A0P7ZCT9</accession>
<keyword evidence="1" id="KW-0472">Membrane</keyword>
<organism evidence="2 3">
    <name type="scientific">Candidatus Methanoperedens nitratireducens</name>
    <dbReference type="NCBI Taxonomy" id="1392998"/>
    <lineage>
        <taxon>Archaea</taxon>
        <taxon>Methanobacteriati</taxon>
        <taxon>Methanobacteriota</taxon>
        <taxon>Stenosarchaea group</taxon>
        <taxon>Methanomicrobia</taxon>
        <taxon>Methanosarcinales</taxon>
        <taxon>ANME-2 cluster</taxon>
        <taxon>Candidatus Methanoperedentaceae</taxon>
        <taxon>Candidatus Methanoperedens</taxon>
    </lineage>
</organism>
<protein>
    <recommendedName>
        <fullName evidence="4">Type II secretion system protein GspF domain-containing protein</fullName>
    </recommendedName>
</protein>
<evidence type="ECO:0008006" key="4">
    <source>
        <dbReference type="Google" id="ProtNLM"/>
    </source>
</evidence>
<proteinExistence type="predicted"/>
<feature type="transmembrane region" description="Helical" evidence="1">
    <location>
        <begin position="286"/>
        <end position="307"/>
    </location>
</feature>
<dbReference type="EMBL" id="LKCM01000384">
    <property type="protein sequence ID" value="KPQ41295.1"/>
    <property type="molecule type" value="Genomic_DNA"/>
</dbReference>
<evidence type="ECO:0000313" key="3">
    <source>
        <dbReference type="Proteomes" id="UP000050360"/>
    </source>
</evidence>
<feature type="transmembrane region" description="Helical" evidence="1">
    <location>
        <begin position="254"/>
        <end position="274"/>
    </location>
</feature>
<dbReference type="AlphaFoldDB" id="A0A0P7ZCT9"/>